<dbReference type="GO" id="GO:0008758">
    <property type="term" value="F:UDP-2,3-diacylglucosamine hydrolase activity"/>
    <property type="evidence" value="ECO:0007669"/>
    <property type="project" value="TreeGrafter"/>
</dbReference>
<dbReference type="SUPFAM" id="SSF56300">
    <property type="entry name" value="Metallo-dependent phosphatases"/>
    <property type="match status" value="1"/>
</dbReference>
<gene>
    <name evidence="4" type="ORF">CLIT_2c00490</name>
</gene>
<dbReference type="GO" id="GO:0046872">
    <property type="term" value="F:metal ion binding"/>
    <property type="evidence" value="ECO:0007669"/>
    <property type="project" value="UniProtKB-KW"/>
</dbReference>
<accession>A0A069RI09</accession>
<organism evidence="4 5">
    <name type="scientific">Peptoclostridium litorale DSM 5388</name>
    <dbReference type="NCBI Taxonomy" id="1121324"/>
    <lineage>
        <taxon>Bacteria</taxon>
        <taxon>Bacillati</taxon>
        <taxon>Bacillota</taxon>
        <taxon>Clostridia</taxon>
        <taxon>Peptostreptococcales</taxon>
        <taxon>Peptoclostridiaceae</taxon>
        <taxon>Peptoclostridium</taxon>
    </lineage>
</organism>
<reference evidence="4 5" key="1">
    <citation type="submission" date="2014-03" db="EMBL/GenBank/DDBJ databases">
        <title>Genome sequence of Clostridium litorale W6, DSM 5388.</title>
        <authorList>
            <person name="Poehlein A."/>
            <person name="Jagirdar A."/>
            <person name="Khonsari B."/>
            <person name="Chibani C.M."/>
            <person name="Gutierrez Gutierrez D.A."/>
            <person name="Davydova E."/>
            <person name="Alghaithi H.S."/>
            <person name="Nair K.P."/>
            <person name="Dhamotharan K."/>
            <person name="Chandran L."/>
            <person name="G W."/>
            <person name="Daniel R."/>
        </authorList>
    </citation>
    <scope>NUCLEOTIDE SEQUENCE [LARGE SCALE GENOMIC DNA]</scope>
    <source>
        <strain evidence="4 5">W6</strain>
    </source>
</reference>
<dbReference type="Pfam" id="PF00149">
    <property type="entry name" value="Metallophos"/>
    <property type="match status" value="1"/>
</dbReference>
<dbReference type="GO" id="GO:0009245">
    <property type="term" value="P:lipid A biosynthetic process"/>
    <property type="evidence" value="ECO:0007669"/>
    <property type="project" value="TreeGrafter"/>
</dbReference>
<dbReference type="InterPro" id="IPR051158">
    <property type="entry name" value="Metallophosphoesterase_sf"/>
</dbReference>
<dbReference type="EMBL" id="JJMM01000002">
    <property type="protein sequence ID" value="KDR96443.1"/>
    <property type="molecule type" value="Genomic_DNA"/>
</dbReference>
<keyword evidence="5" id="KW-1185">Reference proteome</keyword>
<evidence type="ECO:0000256" key="1">
    <source>
        <dbReference type="ARBA" id="ARBA00022723"/>
    </source>
</evidence>
<name>A0A069RI09_PEPLI</name>
<dbReference type="STRING" id="1121324.CLIT_2c00490"/>
<evidence type="ECO:0000313" key="5">
    <source>
        <dbReference type="Proteomes" id="UP000027946"/>
    </source>
</evidence>
<dbReference type="InterPro" id="IPR029052">
    <property type="entry name" value="Metallo-depent_PP-like"/>
</dbReference>
<keyword evidence="2 4" id="KW-0378">Hydrolase</keyword>
<comment type="caution">
    <text evidence="4">The sequence shown here is derived from an EMBL/GenBank/DDBJ whole genome shotgun (WGS) entry which is preliminary data.</text>
</comment>
<dbReference type="RefSeq" id="WP_038260836.1">
    <property type="nucleotide sequence ID" value="NZ_FSRH01000001.1"/>
</dbReference>
<dbReference type="OrthoDB" id="9780884at2"/>
<protein>
    <submittedName>
        <fullName evidence="4">Putative phosphohydrolase</fullName>
    </submittedName>
</protein>
<sequence length="268" mass="29712">MFKKIMAYLMLFIMVVAADIVFDVNFPKLNRVEIESGKIPKGKTLRILQITDMHSSKRTDFILEKLQEEDPDIIALTGDIIDANSNDIAHVYEFVKGLVGSKKPVFYVSGNHEWRNPYNPDFAKNIEGLGVTVLDNGKKVIEIAGFEVNICGIDDFQTGHSDLEPAVSDIDRTSFTLLLSHAPHIVVHKEDMGSDLMICGHTHGGQVRFPVIGGVVAPGQGFFPKYLQGLYEVGKDTTLYIDSGYGTSTLPLRMLNRSQITLIEVKGN</sequence>
<dbReference type="Gene3D" id="3.60.21.10">
    <property type="match status" value="1"/>
</dbReference>
<dbReference type="PANTHER" id="PTHR31302">
    <property type="entry name" value="TRANSMEMBRANE PROTEIN WITH METALLOPHOSPHOESTERASE DOMAIN-RELATED"/>
    <property type="match status" value="1"/>
</dbReference>
<dbReference type="eggNOG" id="COG1408">
    <property type="taxonomic scope" value="Bacteria"/>
</dbReference>
<dbReference type="GO" id="GO:0016020">
    <property type="term" value="C:membrane"/>
    <property type="evidence" value="ECO:0007669"/>
    <property type="project" value="GOC"/>
</dbReference>
<dbReference type="CDD" id="cd07385">
    <property type="entry name" value="MPP_YkuE_C"/>
    <property type="match status" value="1"/>
</dbReference>
<feature type="domain" description="Calcineurin-like phosphoesterase" evidence="3">
    <location>
        <begin position="45"/>
        <end position="204"/>
    </location>
</feature>
<dbReference type="AlphaFoldDB" id="A0A069RI09"/>
<keyword evidence="1" id="KW-0479">Metal-binding</keyword>
<evidence type="ECO:0000256" key="2">
    <source>
        <dbReference type="ARBA" id="ARBA00022801"/>
    </source>
</evidence>
<dbReference type="PANTHER" id="PTHR31302:SF31">
    <property type="entry name" value="PHOSPHODIESTERASE YAEI"/>
    <property type="match status" value="1"/>
</dbReference>
<evidence type="ECO:0000259" key="3">
    <source>
        <dbReference type="Pfam" id="PF00149"/>
    </source>
</evidence>
<evidence type="ECO:0000313" key="4">
    <source>
        <dbReference type="EMBL" id="KDR96443.1"/>
    </source>
</evidence>
<dbReference type="InterPro" id="IPR004843">
    <property type="entry name" value="Calcineurin-like_PHP"/>
</dbReference>
<dbReference type="Proteomes" id="UP000027946">
    <property type="component" value="Unassembled WGS sequence"/>
</dbReference>
<proteinExistence type="predicted"/>